<evidence type="ECO:0008006" key="4">
    <source>
        <dbReference type="Google" id="ProtNLM"/>
    </source>
</evidence>
<organism evidence="2 3">
    <name type="scientific">Rhizobium rosettiformans W3</name>
    <dbReference type="NCBI Taxonomy" id="538378"/>
    <lineage>
        <taxon>Bacteria</taxon>
        <taxon>Pseudomonadati</taxon>
        <taxon>Pseudomonadota</taxon>
        <taxon>Alphaproteobacteria</taxon>
        <taxon>Hyphomicrobiales</taxon>
        <taxon>Rhizobiaceae</taxon>
        <taxon>Rhizobium/Agrobacterium group</taxon>
        <taxon>Rhizobium</taxon>
    </lineage>
</organism>
<evidence type="ECO:0000313" key="2">
    <source>
        <dbReference type="EMBL" id="THV36905.1"/>
    </source>
</evidence>
<keyword evidence="1" id="KW-0175">Coiled coil</keyword>
<gene>
    <name evidence="2" type="ORF">FAA86_10445</name>
</gene>
<dbReference type="RefSeq" id="WP_136540345.1">
    <property type="nucleotide sequence ID" value="NZ_STGU01000004.1"/>
</dbReference>
<name>A0A4S8Q318_9HYPH</name>
<comment type="caution">
    <text evidence="2">The sequence shown here is derived from an EMBL/GenBank/DDBJ whole genome shotgun (WGS) entry which is preliminary data.</text>
</comment>
<feature type="coiled-coil region" evidence="1">
    <location>
        <begin position="269"/>
        <end position="303"/>
    </location>
</feature>
<dbReference type="Proteomes" id="UP000307378">
    <property type="component" value="Unassembled WGS sequence"/>
</dbReference>
<proteinExistence type="predicted"/>
<dbReference type="EMBL" id="STGU01000004">
    <property type="protein sequence ID" value="THV36905.1"/>
    <property type="molecule type" value="Genomic_DNA"/>
</dbReference>
<accession>A0A4S8Q318</accession>
<dbReference type="AlphaFoldDB" id="A0A4S8Q318"/>
<dbReference type="InterPro" id="IPR011335">
    <property type="entry name" value="Restrct_endonuc-II-like"/>
</dbReference>
<protein>
    <recommendedName>
        <fullName evidence="4">YqaJ viral recombinase domain-containing protein</fullName>
    </recommendedName>
</protein>
<reference evidence="2 3" key="1">
    <citation type="submission" date="2019-04" db="EMBL/GenBank/DDBJ databases">
        <title>genome sequence of strain W3.</title>
        <authorList>
            <person name="Gao J."/>
            <person name="Sun J."/>
        </authorList>
    </citation>
    <scope>NUCLEOTIDE SEQUENCE [LARGE SCALE GENOMIC DNA]</scope>
    <source>
        <strain evidence="2 3">W3</strain>
    </source>
</reference>
<evidence type="ECO:0000256" key="1">
    <source>
        <dbReference type="SAM" id="Coils"/>
    </source>
</evidence>
<sequence length="362" mass="40992">MTDNQTIFDFKGMFQSHVDANQKVWDHDRSSTLGASEAFGCLRKAWFDKKGEANGYEQDEDFVQGWGAAERGNTMEEHWVVPVLETRNPEGTRFHFGSGEDQVTYVYGNNSATPDGLYTGCSPDALSLYGIEDIESDCFLVEIKSIDPRSKLDEEKAIHHGQVQQQLGIIRAMTDHKPMYGVILYINASFYDEITVFVVRFDEDYWRSARIRAKQLNAAADAKDIYAEGIIMDACEYCKWKNACAMVNKAAVPTKEKKNAFTEVQLNELAELAREERKIDAEMKAMKERKDDLRADMKEMLARAQTKKAGDERFKISWAWQDGRETVDTKAMEAAGIDLSPFKKKGNGFEKMVIAITDSDSA</sequence>
<dbReference type="InterPro" id="IPR011604">
    <property type="entry name" value="PDDEXK-like_dom_sf"/>
</dbReference>
<dbReference type="SUPFAM" id="SSF52980">
    <property type="entry name" value="Restriction endonuclease-like"/>
    <property type="match status" value="1"/>
</dbReference>
<evidence type="ECO:0000313" key="3">
    <source>
        <dbReference type="Proteomes" id="UP000307378"/>
    </source>
</evidence>
<dbReference type="Gene3D" id="3.90.320.10">
    <property type="match status" value="1"/>
</dbReference>